<reference evidence="1 2" key="1">
    <citation type="submission" date="2020-02" db="EMBL/GenBank/DDBJ databases">
        <title>Draft genome sequence of Haematococcus lacustris strain NIES-144.</title>
        <authorList>
            <person name="Morimoto D."/>
            <person name="Nakagawa S."/>
            <person name="Yoshida T."/>
            <person name="Sawayama S."/>
        </authorList>
    </citation>
    <scope>NUCLEOTIDE SEQUENCE [LARGE SCALE GENOMIC DNA]</scope>
    <source>
        <strain evidence="1 2">NIES-144</strain>
    </source>
</reference>
<evidence type="ECO:0000313" key="1">
    <source>
        <dbReference type="EMBL" id="GFH29938.1"/>
    </source>
</evidence>
<dbReference type="EMBL" id="BLLF01004605">
    <property type="protein sequence ID" value="GFH29938.1"/>
    <property type="molecule type" value="Genomic_DNA"/>
</dbReference>
<organism evidence="1 2">
    <name type="scientific">Haematococcus lacustris</name>
    <name type="common">Green alga</name>
    <name type="synonym">Haematococcus pluvialis</name>
    <dbReference type="NCBI Taxonomy" id="44745"/>
    <lineage>
        <taxon>Eukaryota</taxon>
        <taxon>Viridiplantae</taxon>
        <taxon>Chlorophyta</taxon>
        <taxon>core chlorophytes</taxon>
        <taxon>Chlorophyceae</taxon>
        <taxon>CS clade</taxon>
        <taxon>Chlamydomonadales</taxon>
        <taxon>Haematococcaceae</taxon>
        <taxon>Haematococcus</taxon>
    </lineage>
</organism>
<feature type="non-terminal residue" evidence="1">
    <location>
        <position position="129"/>
    </location>
</feature>
<evidence type="ECO:0000313" key="2">
    <source>
        <dbReference type="Proteomes" id="UP000485058"/>
    </source>
</evidence>
<name>A0A6A0AB90_HAELA</name>
<dbReference type="AlphaFoldDB" id="A0A6A0AB90"/>
<accession>A0A6A0AB90</accession>
<proteinExistence type="predicted"/>
<protein>
    <submittedName>
        <fullName evidence="1">PPM-type phosphatase domain-containing protein</fullName>
    </submittedName>
</protein>
<dbReference type="Proteomes" id="UP000485058">
    <property type="component" value="Unassembled WGS sequence"/>
</dbReference>
<feature type="non-terminal residue" evidence="1">
    <location>
        <position position="1"/>
    </location>
</feature>
<gene>
    <name evidence="1" type="ORF">HaLaN_28691</name>
</gene>
<keyword evidence="2" id="KW-1185">Reference proteome</keyword>
<comment type="caution">
    <text evidence="1">The sequence shown here is derived from an EMBL/GenBank/DDBJ whole genome shotgun (WGS) entry which is preliminary data.</text>
</comment>
<sequence length="129" mass="13818">MIGKSRDGDGTHALNRLHMRKDLRTMDDASIVIIDILPSEGTSFPTVALKATPQASQKAVASSGLFSCFKAEPVEPDSRDLTGPGHLGFYCDVDCLRAYPGLKQLLVRSTMTIPGQLPPLLAQALNKPG</sequence>